<accession>A0A3N6N444</accession>
<dbReference type="Proteomes" id="UP000272778">
    <property type="component" value="Unassembled WGS sequence"/>
</dbReference>
<dbReference type="RefSeq" id="WP_124151849.1">
    <property type="nucleotide sequence ID" value="NZ_RQIS01000010.1"/>
</dbReference>
<sequence>MKTFLNRRNAVLSGGPSHLVAVSHAAHPTAAEPAERVADETPHDSLDAEVANAARAVPTLRAVPVVPSQFNGRPVQIADGTMFEALAAGNSLDTFRVFRSFDFTVSLFFHAPSLSYYVALHQDGMLWRALKANDVDAAGAAFHHLEEQATRLTDGETRRAQLIAQNEQLQRQVEESEALAERLRANLQRHAEQEHRVTGRQHQVRKEVAQLEAQRVAAQAQLNKAHRAIHQLSMTTSEGVPHMTGR</sequence>
<reference evidence="2 3" key="1">
    <citation type="submission" date="2018-11" db="EMBL/GenBank/DDBJ databases">
        <title>Paraburkholderia sp. DHOA04, isolated from soil.</title>
        <authorList>
            <person name="Gao Z.-H."/>
            <person name="Qiu L.-H."/>
            <person name="Fu J.-C."/>
        </authorList>
    </citation>
    <scope>NUCLEOTIDE SEQUENCE [LARGE SCALE GENOMIC DNA]</scope>
    <source>
        <strain evidence="2 3">DHOA04</strain>
    </source>
</reference>
<dbReference type="AlphaFoldDB" id="A0A3N6N444"/>
<keyword evidence="3" id="KW-1185">Reference proteome</keyword>
<comment type="caution">
    <text evidence="2">The sequence shown here is derived from an EMBL/GenBank/DDBJ whole genome shotgun (WGS) entry which is preliminary data.</text>
</comment>
<dbReference type="OrthoDB" id="9135325at2"/>
<dbReference type="Pfam" id="PF11180">
    <property type="entry name" value="DUF2968"/>
    <property type="match status" value="1"/>
</dbReference>
<dbReference type="EMBL" id="RQIS01000010">
    <property type="protein sequence ID" value="RQH05361.1"/>
    <property type="molecule type" value="Genomic_DNA"/>
</dbReference>
<proteinExistence type="predicted"/>
<evidence type="ECO:0000313" key="2">
    <source>
        <dbReference type="EMBL" id="RQH05361.1"/>
    </source>
</evidence>
<organism evidence="2 3">
    <name type="scientific">Paraburkholderia dinghuensis</name>
    <dbReference type="NCBI Taxonomy" id="2305225"/>
    <lineage>
        <taxon>Bacteria</taxon>
        <taxon>Pseudomonadati</taxon>
        <taxon>Pseudomonadota</taxon>
        <taxon>Betaproteobacteria</taxon>
        <taxon>Burkholderiales</taxon>
        <taxon>Burkholderiaceae</taxon>
        <taxon>Paraburkholderia</taxon>
    </lineage>
</organism>
<name>A0A3N6N444_9BURK</name>
<protein>
    <submittedName>
        <fullName evidence="2">DUF2968 domain-containing protein</fullName>
    </submittedName>
</protein>
<evidence type="ECO:0000313" key="3">
    <source>
        <dbReference type="Proteomes" id="UP000272778"/>
    </source>
</evidence>
<gene>
    <name evidence="2" type="ORF">D1Y85_14955</name>
</gene>
<evidence type="ECO:0000256" key="1">
    <source>
        <dbReference type="SAM" id="Coils"/>
    </source>
</evidence>
<feature type="coiled-coil region" evidence="1">
    <location>
        <begin position="152"/>
        <end position="228"/>
    </location>
</feature>
<keyword evidence="1" id="KW-0175">Coiled coil</keyword>
<dbReference type="InterPro" id="IPR021350">
    <property type="entry name" value="DUF2968"/>
</dbReference>